<proteinExistence type="predicted"/>
<keyword evidence="3" id="KW-1185">Reference proteome</keyword>
<dbReference type="AlphaFoldDB" id="A0A6G1JPB6"/>
<feature type="region of interest" description="Disordered" evidence="1">
    <location>
        <begin position="103"/>
        <end position="150"/>
    </location>
</feature>
<protein>
    <submittedName>
        <fullName evidence="2">Uncharacterized protein</fullName>
    </submittedName>
</protein>
<feature type="compositionally biased region" description="Basic and acidic residues" evidence="1">
    <location>
        <begin position="129"/>
        <end position="150"/>
    </location>
</feature>
<reference evidence="2" key="1">
    <citation type="journal article" date="2020" name="Stud. Mycol.">
        <title>101 Dothideomycetes genomes: a test case for predicting lifestyles and emergence of pathogens.</title>
        <authorList>
            <person name="Haridas S."/>
            <person name="Albert R."/>
            <person name="Binder M."/>
            <person name="Bloem J."/>
            <person name="Labutti K."/>
            <person name="Salamov A."/>
            <person name="Andreopoulos B."/>
            <person name="Baker S."/>
            <person name="Barry K."/>
            <person name="Bills G."/>
            <person name="Bluhm B."/>
            <person name="Cannon C."/>
            <person name="Castanera R."/>
            <person name="Culley D."/>
            <person name="Daum C."/>
            <person name="Ezra D."/>
            <person name="Gonzalez J."/>
            <person name="Henrissat B."/>
            <person name="Kuo A."/>
            <person name="Liang C."/>
            <person name="Lipzen A."/>
            <person name="Lutzoni F."/>
            <person name="Magnuson J."/>
            <person name="Mondo S."/>
            <person name="Nolan M."/>
            <person name="Ohm R."/>
            <person name="Pangilinan J."/>
            <person name="Park H.-J."/>
            <person name="Ramirez L."/>
            <person name="Alfaro M."/>
            <person name="Sun H."/>
            <person name="Tritt A."/>
            <person name="Yoshinaga Y."/>
            <person name="Zwiers L.-H."/>
            <person name="Turgeon B."/>
            <person name="Goodwin S."/>
            <person name="Spatafora J."/>
            <person name="Crous P."/>
            <person name="Grigoriev I."/>
        </authorList>
    </citation>
    <scope>NUCLEOTIDE SEQUENCE</scope>
    <source>
        <strain evidence="2">CBS 122367</strain>
    </source>
</reference>
<evidence type="ECO:0000256" key="1">
    <source>
        <dbReference type="SAM" id="MobiDB-lite"/>
    </source>
</evidence>
<feature type="compositionally biased region" description="Basic residues" evidence="1">
    <location>
        <begin position="109"/>
        <end position="119"/>
    </location>
</feature>
<organism evidence="2 3">
    <name type="scientific">Lentithecium fluviatile CBS 122367</name>
    <dbReference type="NCBI Taxonomy" id="1168545"/>
    <lineage>
        <taxon>Eukaryota</taxon>
        <taxon>Fungi</taxon>
        <taxon>Dikarya</taxon>
        <taxon>Ascomycota</taxon>
        <taxon>Pezizomycotina</taxon>
        <taxon>Dothideomycetes</taxon>
        <taxon>Pleosporomycetidae</taxon>
        <taxon>Pleosporales</taxon>
        <taxon>Massarineae</taxon>
        <taxon>Lentitheciaceae</taxon>
        <taxon>Lentithecium</taxon>
    </lineage>
</organism>
<dbReference type="EMBL" id="MU005569">
    <property type="protein sequence ID" value="KAF2691965.1"/>
    <property type="molecule type" value="Genomic_DNA"/>
</dbReference>
<evidence type="ECO:0000313" key="2">
    <source>
        <dbReference type="EMBL" id="KAF2691965.1"/>
    </source>
</evidence>
<dbReference type="Proteomes" id="UP000799291">
    <property type="component" value="Unassembled WGS sequence"/>
</dbReference>
<gene>
    <name evidence="2" type="ORF">K458DRAFT_8373</name>
</gene>
<sequence>MLDHLSAPQDNNASLKWEDSFLFIPVLVHSLQTDVLCPKKVFGSSLNAFSKVVFRLRSFEEASEQINYDRMNAGIDQNRGRLDQSEARTAVVTEKVRRRRCIRLGASQRQRKREGHRNHWSTTSSQQRSTEKGKGMMRKRSNESDTRLERDCIRTRDQTWNGRFVSFRAAHHSDFCRLLQIRHDELTSYLRVLPHPAILGVLDPLAMTFIAPFHRSGAFPLELRVFVSSHRS</sequence>
<name>A0A6G1JPB6_9PLEO</name>
<evidence type="ECO:0000313" key="3">
    <source>
        <dbReference type="Proteomes" id="UP000799291"/>
    </source>
</evidence>
<accession>A0A6G1JPB6</accession>